<dbReference type="EMBL" id="JAGTTN010000002">
    <property type="protein sequence ID" value="MCC2032197.1"/>
    <property type="molecule type" value="Genomic_DNA"/>
</dbReference>
<evidence type="ECO:0000313" key="4">
    <source>
        <dbReference type="Proteomes" id="UP001139354"/>
    </source>
</evidence>
<feature type="region of interest" description="Disordered" evidence="2">
    <location>
        <begin position="39"/>
        <end position="96"/>
    </location>
</feature>
<dbReference type="AlphaFoldDB" id="A0A9X1LU58"/>
<evidence type="ECO:0000256" key="1">
    <source>
        <dbReference type="SAM" id="Coils"/>
    </source>
</evidence>
<keyword evidence="1" id="KW-0175">Coiled coil</keyword>
<accession>A0A9X1LU58</accession>
<feature type="compositionally biased region" description="Basic and acidic residues" evidence="2">
    <location>
        <begin position="42"/>
        <end position="83"/>
    </location>
</feature>
<keyword evidence="4" id="KW-1185">Reference proteome</keyword>
<organism evidence="3 4">
    <name type="scientific">Microbacterium allomyrinae</name>
    <dbReference type="NCBI Taxonomy" id="2830666"/>
    <lineage>
        <taxon>Bacteria</taxon>
        <taxon>Bacillati</taxon>
        <taxon>Actinomycetota</taxon>
        <taxon>Actinomycetes</taxon>
        <taxon>Micrococcales</taxon>
        <taxon>Microbacteriaceae</taxon>
        <taxon>Microbacterium</taxon>
    </lineage>
</organism>
<sequence>MAKGYTVGIASETKAFKQGIESGVIDPLEDAQRELLALGRSRGPEQLETDLKGAQKATEKLSEEIDTTRRDLERMGRSGKDSAQDIGEGLSTVKDEARQSGKEAAASFSGEFDDVADFVQEVIANAFEGFGPAGAAAGIAVAAVIGTVLSNAQAAQEKLADAREKAVDLASTMYENGGKLPIAERVEELLTYLGSERLARNPVEKIADNFVDLGTNIDEARDAARTARVPFEDLVKALSGSNLSDSRSMLSAINDELARLDRAAGDVDLTAWQEQKDALSNVKTELESVIKQSELARDLYNSTEFLSTQKLESLAEAWRNAAVDAGGYFTQTEEGATSFDWSAYLTDGEATIAAADEMKARLVGMPPDIKAEAERIFAEQGAVSANEYTKAYESASAADKSRFISMATANGEAAGLAQANALKNAFGTPQLEAVAKVRLDKSEWDRWVPNPKTGVLMAQVSRTINEWE</sequence>
<evidence type="ECO:0000256" key="2">
    <source>
        <dbReference type="SAM" id="MobiDB-lite"/>
    </source>
</evidence>
<feature type="coiled-coil region" evidence="1">
    <location>
        <begin position="145"/>
        <end position="172"/>
    </location>
</feature>
<gene>
    <name evidence="3" type="ORF">KEC57_08360</name>
</gene>
<evidence type="ECO:0000313" key="3">
    <source>
        <dbReference type="EMBL" id="MCC2032197.1"/>
    </source>
</evidence>
<protein>
    <submittedName>
        <fullName evidence="3">Uncharacterized protein</fullName>
    </submittedName>
</protein>
<dbReference type="Proteomes" id="UP001139354">
    <property type="component" value="Unassembled WGS sequence"/>
</dbReference>
<name>A0A9X1LU58_9MICO</name>
<reference evidence="3" key="1">
    <citation type="submission" date="2021-04" db="EMBL/GenBank/DDBJ databases">
        <title>Microbacterium tenobrionis sp. nov. and Microbacterium allomyrinae sp. nov., isolated from larvae of Tenobrio molitor and Allomyrina dichotoma, respectively.</title>
        <authorList>
            <person name="Lee S.D."/>
        </authorList>
    </citation>
    <scope>NUCLEOTIDE SEQUENCE</scope>
    <source>
        <strain evidence="3">BWT-G7</strain>
    </source>
</reference>
<proteinExistence type="predicted"/>
<comment type="caution">
    <text evidence="3">The sequence shown here is derived from an EMBL/GenBank/DDBJ whole genome shotgun (WGS) entry which is preliminary data.</text>
</comment>
<dbReference type="RefSeq" id="WP_229384109.1">
    <property type="nucleotide sequence ID" value="NZ_JAGTTN010000002.1"/>
</dbReference>